<gene>
    <name evidence="4" type="ORF">BAY60_19965</name>
</gene>
<dbReference type="EMBL" id="MASW01000005">
    <property type="protein sequence ID" value="PXY22173.1"/>
    <property type="molecule type" value="Genomic_DNA"/>
</dbReference>
<dbReference type="InterPro" id="IPR013538">
    <property type="entry name" value="ASHA1/2-like_C"/>
</dbReference>
<evidence type="ECO:0000259" key="2">
    <source>
        <dbReference type="Pfam" id="PF08327"/>
    </source>
</evidence>
<dbReference type="Gene3D" id="3.30.530.20">
    <property type="match status" value="1"/>
</dbReference>
<keyword evidence="5" id="KW-1185">Reference proteome</keyword>
<sequence>MTDAMLNHDTRDRDARTITIVRVFDAPRELVFGNWVRAEDVAGWFAPDGYTVTGCELDARAGGQWWVEYRSATGETHRESGRFREIAEPDRLVFTLTQSDDQGHTGPETVVTVSFAATGTGTEMTFEQTGFPSTGLRDGNAEGWDECFGKLDRQLAETEIRREFEEWFASAAAKDLDAVMTKIADDAVSYEHEAPLVHTGAERIREVCRHGFSVADGDFRWDIPDLRVIVRDDIAVTWGLNRMRVDGPAGRHESWSRGTRIFQKVGGRWRMIHQHVSFPYDPRSGRAVLDAAPAD</sequence>
<dbReference type="SUPFAM" id="SSF55961">
    <property type="entry name" value="Bet v1-like"/>
    <property type="match status" value="1"/>
</dbReference>
<dbReference type="OrthoDB" id="3365660at2"/>
<evidence type="ECO:0000259" key="3">
    <source>
        <dbReference type="Pfam" id="PF13474"/>
    </source>
</evidence>
<comment type="similarity">
    <text evidence="1">Belongs to the AHA1 family.</text>
</comment>
<evidence type="ECO:0000313" key="5">
    <source>
        <dbReference type="Proteomes" id="UP000249915"/>
    </source>
</evidence>
<comment type="caution">
    <text evidence="4">The sequence shown here is derived from an EMBL/GenBank/DDBJ whole genome shotgun (WGS) entry which is preliminary data.</text>
</comment>
<dbReference type="Gene3D" id="3.10.450.50">
    <property type="match status" value="1"/>
</dbReference>
<evidence type="ECO:0000313" key="4">
    <source>
        <dbReference type="EMBL" id="PXY22173.1"/>
    </source>
</evidence>
<dbReference type="Pfam" id="PF13474">
    <property type="entry name" value="SnoaL_3"/>
    <property type="match status" value="1"/>
</dbReference>
<accession>A0A2V4ANA8</accession>
<dbReference type="Proteomes" id="UP000249915">
    <property type="component" value="Unassembled WGS sequence"/>
</dbReference>
<dbReference type="InterPro" id="IPR023393">
    <property type="entry name" value="START-like_dom_sf"/>
</dbReference>
<name>A0A2V4ANA8_9PSEU</name>
<dbReference type="Pfam" id="PF08327">
    <property type="entry name" value="AHSA1"/>
    <property type="match status" value="1"/>
</dbReference>
<evidence type="ECO:0000256" key="1">
    <source>
        <dbReference type="ARBA" id="ARBA00006817"/>
    </source>
</evidence>
<dbReference type="RefSeq" id="WP_112282774.1">
    <property type="nucleotide sequence ID" value="NZ_MASW01000005.1"/>
</dbReference>
<dbReference type="AlphaFoldDB" id="A0A2V4ANA8"/>
<feature type="domain" description="SnoaL-like" evidence="3">
    <location>
        <begin position="164"/>
        <end position="280"/>
    </location>
</feature>
<reference evidence="4 5" key="1">
    <citation type="submission" date="2016-07" db="EMBL/GenBank/DDBJ databases">
        <title>Draft genome sequence of Prauserella muralis DSM 45305, isolated from a mould-covered wall in an indoor environment.</title>
        <authorList>
            <person name="Ruckert C."/>
            <person name="Albersmeier A."/>
            <person name="Jiang C.-L."/>
            <person name="Jiang Y."/>
            <person name="Kalinowski J."/>
            <person name="Schneider O."/>
            <person name="Winkler A."/>
            <person name="Zotchev S.B."/>
        </authorList>
    </citation>
    <scope>NUCLEOTIDE SEQUENCE [LARGE SCALE GENOMIC DNA]</scope>
    <source>
        <strain evidence="4 5">DSM 45305</strain>
    </source>
</reference>
<protein>
    <submittedName>
        <fullName evidence="4">Uncharacterized protein</fullName>
    </submittedName>
</protein>
<organism evidence="4 5">
    <name type="scientific">Prauserella muralis</name>
    <dbReference type="NCBI Taxonomy" id="588067"/>
    <lineage>
        <taxon>Bacteria</taxon>
        <taxon>Bacillati</taxon>
        <taxon>Actinomycetota</taxon>
        <taxon>Actinomycetes</taxon>
        <taxon>Pseudonocardiales</taxon>
        <taxon>Pseudonocardiaceae</taxon>
        <taxon>Prauserella</taxon>
    </lineage>
</organism>
<dbReference type="InterPro" id="IPR037401">
    <property type="entry name" value="SnoaL-like"/>
</dbReference>
<proteinExistence type="inferred from homology"/>
<dbReference type="InterPro" id="IPR032710">
    <property type="entry name" value="NTF2-like_dom_sf"/>
</dbReference>
<dbReference type="CDD" id="cd07814">
    <property type="entry name" value="SRPBCC_CalC_Aha1-like"/>
    <property type="match status" value="1"/>
</dbReference>
<dbReference type="SUPFAM" id="SSF54427">
    <property type="entry name" value="NTF2-like"/>
    <property type="match status" value="1"/>
</dbReference>
<feature type="domain" description="Activator of Hsp90 ATPase homologue 1/2-like C-terminal" evidence="2">
    <location>
        <begin position="25"/>
        <end position="154"/>
    </location>
</feature>